<dbReference type="AlphaFoldDB" id="A0A9P7R9M1"/>
<name>A0A9P7R9M1_9PEZI</name>
<evidence type="ECO:0000313" key="1">
    <source>
        <dbReference type="EMBL" id="KAG7053361.1"/>
    </source>
</evidence>
<organism evidence="1 2">
    <name type="scientific">Colletotrichum scovillei</name>
    <dbReference type="NCBI Taxonomy" id="1209932"/>
    <lineage>
        <taxon>Eukaryota</taxon>
        <taxon>Fungi</taxon>
        <taxon>Dikarya</taxon>
        <taxon>Ascomycota</taxon>
        <taxon>Pezizomycotina</taxon>
        <taxon>Sordariomycetes</taxon>
        <taxon>Hypocreomycetidae</taxon>
        <taxon>Glomerellales</taxon>
        <taxon>Glomerellaceae</taxon>
        <taxon>Colletotrichum</taxon>
        <taxon>Colletotrichum acutatum species complex</taxon>
    </lineage>
</organism>
<protein>
    <submittedName>
        <fullName evidence="1">Uncharacterized protein</fullName>
    </submittedName>
</protein>
<evidence type="ECO:0000313" key="2">
    <source>
        <dbReference type="Proteomes" id="UP000699042"/>
    </source>
</evidence>
<sequence length="93" mass="10195">MSVSALRTGQGDHGTAPLALYAILHDLLSGTVFRDPLGLLSSSSRDHLPNLAFSLNPARLLARHLKLVEPAQGPLRPIIRRLPRCRTSCRILH</sequence>
<proteinExistence type="predicted"/>
<comment type="caution">
    <text evidence="1">The sequence shown here is derived from an EMBL/GenBank/DDBJ whole genome shotgun (WGS) entry which is preliminary data.</text>
</comment>
<keyword evidence="2" id="KW-1185">Reference proteome</keyword>
<dbReference type="Proteomes" id="UP000699042">
    <property type="component" value="Unassembled WGS sequence"/>
</dbReference>
<gene>
    <name evidence="1" type="ORF">JMJ77_000450</name>
</gene>
<dbReference type="EMBL" id="JAESDN010000003">
    <property type="protein sequence ID" value="KAG7053361.1"/>
    <property type="molecule type" value="Genomic_DNA"/>
</dbReference>
<accession>A0A9P7R9M1</accession>
<reference evidence="1" key="1">
    <citation type="submission" date="2021-05" db="EMBL/GenBank/DDBJ databases">
        <title>Comparative genomics of three Colletotrichum scovillei strains and genetic complementation revealed genes involved fungal growth and virulence on chili pepper.</title>
        <authorList>
            <person name="Hsieh D.-K."/>
            <person name="Chuang S.-C."/>
            <person name="Chen C.-Y."/>
            <person name="Chao Y.-T."/>
            <person name="Lu M.-Y.J."/>
            <person name="Lee M.-H."/>
            <person name="Shih M.-C."/>
        </authorList>
    </citation>
    <scope>NUCLEOTIDE SEQUENCE</scope>
    <source>
        <strain evidence="1">Coll-153</strain>
    </source>
</reference>